<dbReference type="Gene3D" id="3.40.1160.10">
    <property type="entry name" value="Acetylglutamate kinase-like"/>
    <property type="match status" value="1"/>
</dbReference>
<dbReference type="EC" id="2.7.4.22" evidence="11"/>
<comment type="subcellular location">
    <subcellularLocation>
        <location evidence="1 11">Cytoplasm</location>
    </subcellularLocation>
</comment>
<dbReference type="GO" id="GO:0006225">
    <property type="term" value="P:UDP biosynthetic process"/>
    <property type="evidence" value="ECO:0007669"/>
    <property type="project" value="TreeGrafter"/>
</dbReference>
<evidence type="ECO:0000313" key="13">
    <source>
        <dbReference type="EMBL" id="OAL09861.1"/>
    </source>
</evidence>
<accession>A0A1A9QCX2</accession>
<comment type="function">
    <text evidence="11">Catalyzes the reversible phosphorylation of UMP to UDP.</text>
</comment>
<feature type="binding site" evidence="11">
    <location>
        <begin position="9"/>
        <end position="12"/>
    </location>
    <ligand>
        <name>ATP</name>
        <dbReference type="ChEBI" id="CHEBI:30616"/>
    </ligand>
</feature>
<dbReference type="GO" id="GO:0005524">
    <property type="term" value="F:ATP binding"/>
    <property type="evidence" value="ECO:0007669"/>
    <property type="project" value="UniProtKB-KW"/>
</dbReference>
<evidence type="ECO:0000256" key="9">
    <source>
        <dbReference type="ARBA" id="ARBA00022975"/>
    </source>
</evidence>
<protein>
    <recommendedName>
        <fullName evidence="11">Uridylate kinase</fullName>
        <shortName evidence="11">UK</shortName>
        <ecNumber evidence="11">2.7.4.22</ecNumber>
    </recommendedName>
    <alternativeName>
        <fullName evidence="11">Uridine monophosphate kinase</fullName>
        <shortName evidence="11">UMP kinase</shortName>
        <shortName evidence="11">UMPK</shortName>
    </alternativeName>
</protein>
<dbReference type="Proteomes" id="UP000077623">
    <property type="component" value="Unassembled WGS sequence"/>
</dbReference>
<keyword evidence="8 11" id="KW-0067">ATP-binding</keyword>
<name>A0A1A9QCX2_9MOLU</name>
<evidence type="ECO:0000256" key="6">
    <source>
        <dbReference type="ARBA" id="ARBA00022741"/>
    </source>
</evidence>
<dbReference type="InterPro" id="IPR015963">
    <property type="entry name" value="Uridylate_kinase_bac"/>
</dbReference>
<comment type="caution">
    <text evidence="13">The sequence shown here is derived from an EMBL/GenBank/DDBJ whole genome shotgun (WGS) entry which is preliminary data.</text>
</comment>
<feature type="binding site" evidence="11">
    <location>
        <position position="169"/>
    </location>
    <ligand>
        <name>ATP</name>
        <dbReference type="ChEBI" id="CHEBI:30616"/>
    </ligand>
</feature>
<dbReference type="InterPro" id="IPR036393">
    <property type="entry name" value="AceGlu_kinase-like_sf"/>
</dbReference>
<proteinExistence type="inferred from homology"/>
<evidence type="ECO:0000313" key="14">
    <source>
        <dbReference type="Proteomes" id="UP000077623"/>
    </source>
</evidence>
<keyword evidence="5 11" id="KW-0808">Transferase</keyword>
<comment type="catalytic activity">
    <reaction evidence="10 11">
        <text>UMP + ATP = UDP + ADP</text>
        <dbReference type="Rhea" id="RHEA:24400"/>
        <dbReference type="ChEBI" id="CHEBI:30616"/>
        <dbReference type="ChEBI" id="CHEBI:57865"/>
        <dbReference type="ChEBI" id="CHEBI:58223"/>
        <dbReference type="ChEBI" id="CHEBI:456216"/>
        <dbReference type="EC" id="2.7.4.22"/>
    </reaction>
</comment>
<dbReference type="STRING" id="432608.A6V39_04760"/>
<feature type="binding site" evidence="11">
    <location>
        <position position="56"/>
    </location>
    <ligand>
        <name>ATP</name>
        <dbReference type="ChEBI" id="CHEBI:30616"/>
    </ligand>
</feature>
<evidence type="ECO:0000256" key="4">
    <source>
        <dbReference type="ARBA" id="ARBA00022490"/>
    </source>
</evidence>
<dbReference type="CDD" id="cd04254">
    <property type="entry name" value="AAK_UMPK-PyrH-Ec"/>
    <property type="match status" value="1"/>
</dbReference>
<dbReference type="PANTHER" id="PTHR42833:SF4">
    <property type="entry name" value="URIDYLATE KINASE PUMPKIN, CHLOROPLASTIC"/>
    <property type="match status" value="1"/>
</dbReference>
<dbReference type="InterPro" id="IPR011817">
    <property type="entry name" value="Uridylate_kinase"/>
</dbReference>
<dbReference type="SUPFAM" id="SSF53633">
    <property type="entry name" value="Carbamate kinase-like"/>
    <property type="match status" value="1"/>
</dbReference>
<dbReference type="GO" id="GO:0033862">
    <property type="term" value="F:UMP kinase activity"/>
    <property type="evidence" value="ECO:0007669"/>
    <property type="project" value="UniProtKB-EC"/>
</dbReference>
<evidence type="ECO:0000259" key="12">
    <source>
        <dbReference type="Pfam" id="PF00696"/>
    </source>
</evidence>
<keyword evidence="6 11" id="KW-0547">Nucleotide-binding</keyword>
<feature type="domain" description="Aspartate/glutamate/uridylate kinase" evidence="12">
    <location>
        <begin position="5"/>
        <end position="214"/>
    </location>
</feature>
<feature type="binding site" evidence="11">
    <location>
        <position position="52"/>
    </location>
    <ligand>
        <name>ATP</name>
        <dbReference type="ChEBI" id="CHEBI:30616"/>
    </ligand>
</feature>
<dbReference type="GO" id="GO:0044210">
    <property type="term" value="P:'de novo' CTP biosynthetic process"/>
    <property type="evidence" value="ECO:0007669"/>
    <property type="project" value="UniProtKB-UniRule"/>
</dbReference>
<organism evidence="13 14">
    <name type="scientific">Candidatus Mycoplasma haematobovis</name>
    <dbReference type="NCBI Taxonomy" id="432608"/>
    <lineage>
        <taxon>Bacteria</taxon>
        <taxon>Bacillati</taxon>
        <taxon>Mycoplasmatota</taxon>
        <taxon>Mollicutes</taxon>
        <taxon>Mycoplasmataceae</taxon>
        <taxon>Mycoplasma</taxon>
    </lineage>
</organism>
<keyword evidence="9 11" id="KW-0665">Pyrimidine biosynthesis</keyword>
<dbReference type="HAMAP" id="MF_01220_B">
    <property type="entry name" value="PyrH_B"/>
    <property type="match status" value="1"/>
</dbReference>
<dbReference type="EMBL" id="LWUJ01000013">
    <property type="protein sequence ID" value="OAL09861.1"/>
    <property type="molecule type" value="Genomic_DNA"/>
</dbReference>
<reference evidence="14" key="1">
    <citation type="submission" date="2016-04" db="EMBL/GenBank/DDBJ databases">
        <authorList>
            <person name="Quiroz-Castaneda R.E."/>
            <person name="Martinez-Ocampo F."/>
        </authorList>
    </citation>
    <scope>NUCLEOTIDE SEQUENCE [LARGE SCALE GENOMIC DNA]</scope>
    <source>
        <strain evidence="14">INIFAP01</strain>
    </source>
</reference>
<evidence type="ECO:0000256" key="8">
    <source>
        <dbReference type="ARBA" id="ARBA00022840"/>
    </source>
</evidence>
<dbReference type="PANTHER" id="PTHR42833">
    <property type="entry name" value="URIDYLATE KINASE"/>
    <property type="match status" value="1"/>
</dbReference>
<evidence type="ECO:0000256" key="5">
    <source>
        <dbReference type="ARBA" id="ARBA00022679"/>
    </source>
</evidence>
<comment type="caution">
    <text evidence="11">Lacks conserved residue(s) required for the propagation of feature annotation.</text>
</comment>
<feature type="binding site" evidence="11">
    <location>
        <position position="160"/>
    </location>
    <ligand>
        <name>ATP</name>
        <dbReference type="ChEBI" id="CHEBI:30616"/>
    </ligand>
</feature>
<gene>
    <name evidence="11" type="primary">pyrH</name>
    <name evidence="13" type="ORF">A6V39_04760</name>
</gene>
<comment type="similarity">
    <text evidence="3 11">Belongs to the UMP kinase family.</text>
</comment>
<keyword evidence="7 11" id="KW-0418">Kinase</keyword>
<keyword evidence="4 11" id="KW-0963">Cytoplasm</keyword>
<dbReference type="InterPro" id="IPR001048">
    <property type="entry name" value="Asp/Glu/Uridylate_kinase"/>
</dbReference>
<feature type="binding site" evidence="11">
    <location>
        <position position="166"/>
    </location>
    <ligand>
        <name>ATP</name>
        <dbReference type="ChEBI" id="CHEBI:30616"/>
    </ligand>
</feature>
<dbReference type="AlphaFoldDB" id="A0A1A9QCX2"/>
<comment type="activity regulation">
    <text evidence="11">Inhibited by UTP.</text>
</comment>
<keyword evidence="14" id="KW-1185">Reference proteome</keyword>
<evidence type="ECO:0000256" key="11">
    <source>
        <dbReference type="HAMAP-Rule" id="MF_01220"/>
    </source>
</evidence>
<dbReference type="UniPathway" id="UPA00159">
    <property type="reaction ID" value="UER00275"/>
</dbReference>
<dbReference type="RefSeq" id="WP_187150586.1">
    <property type="nucleotide sequence ID" value="NZ_LWUJ01000013.1"/>
</dbReference>
<evidence type="ECO:0000256" key="1">
    <source>
        <dbReference type="ARBA" id="ARBA00004496"/>
    </source>
</evidence>
<dbReference type="Pfam" id="PF00696">
    <property type="entry name" value="AA_kinase"/>
    <property type="match status" value="1"/>
</dbReference>
<sequence>MSRERILLKLSGGNLKKLNETFFFNNEIISNLVDQIEELLQKYDLALVVGGGNIWRGSENKLDALEDQSSHYIGMLATLMNSITIQNYLKKKNIKSRIYSALSCPRVAEELNQENISRALDAHEVVIFGAGTGMPFVSTDTCAAIRAIEIGATKVLIGKNSVKGVYDKDPNKYKDAVFLPKLSYDEILFRKLKVMDHTALALLAPYKVELLVFNQDTKDSFVKALKGDIEYTSIN</sequence>
<evidence type="ECO:0000256" key="10">
    <source>
        <dbReference type="ARBA" id="ARBA00047767"/>
    </source>
</evidence>
<comment type="pathway">
    <text evidence="2 11">Pyrimidine metabolism; CTP biosynthesis via de novo pathway; UDP from UMP (UMPK route): step 1/1.</text>
</comment>
<dbReference type="GO" id="GO:0005737">
    <property type="term" value="C:cytoplasm"/>
    <property type="evidence" value="ECO:0007669"/>
    <property type="project" value="UniProtKB-SubCell"/>
</dbReference>
<feature type="binding site" evidence="11">
    <location>
        <begin position="132"/>
        <end position="139"/>
    </location>
    <ligand>
        <name>UMP</name>
        <dbReference type="ChEBI" id="CHEBI:57865"/>
    </ligand>
</feature>
<dbReference type="NCBIfam" id="TIGR02075">
    <property type="entry name" value="pyrH_bact"/>
    <property type="match status" value="1"/>
</dbReference>
<evidence type="ECO:0000256" key="2">
    <source>
        <dbReference type="ARBA" id="ARBA00004791"/>
    </source>
</evidence>
<dbReference type="PIRSF" id="PIRSF005650">
    <property type="entry name" value="Uridylate_kin"/>
    <property type="match status" value="1"/>
</dbReference>
<evidence type="ECO:0000256" key="7">
    <source>
        <dbReference type="ARBA" id="ARBA00022777"/>
    </source>
</evidence>
<evidence type="ECO:0000256" key="3">
    <source>
        <dbReference type="ARBA" id="ARBA00007614"/>
    </source>
</evidence>
<comment type="subunit">
    <text evidence="11">Homohexamer.</text>
</comment>
<feature type="binding site" evidence="11">
    <location>
        <position position="51"/>
    </location>
    <ligand>
        <name>UMP</name>
        <dbReference type="ChEBI" id="CHEBI:57865"/>
    </ligand>
</feature>